<organism evidence="4 5">
    <name type="scientific">Ktedonospora formicarum</name>
    <dbReference type="NCBI Taxonomy" id="2778364"/>
    <lineage>
        <taxon>Bacteria</taxon>
        <taxon>Bacillati</taxon>
        <taxon>Chloroflexota</taxon>
        <taxon>Ktedonobacteria</taxon>
        <taxon>Ktedonobacterales</taxon>
        <taxon>Ktedonobacteraceae</taxon>
        <taxon>Ktedonospora</taxon>
    </lineage>
</organism>
<comment type="caution">
    <text evidence="4">The sequence shown here is derived from an EMBL/GenBank/DDBJ whole genome shotgun (WGS) entry which is preliminary data.</text>
</comment>
<dbReference type="PANTHER" id="PTHR30061">
    <property type="entry name" value="MALTOSE-BINDING PERIPLASMIC PROTEIN"/>
    <property type="match status" value="1"/>
</dbReference>
<name>A0A8J3I0H6_9CHLR</name>
<dbReference type="Proteomes" id="UP000612362">
    <property type="component" value="Unassembled WGS sequence"/>
</dbReference>
<dbReference type="Pfam" id="PF01547">
    <property type="entry name" value="SBP_bac_1"/>
    <property type="match status" value="1"/>
</dbReference>
<gene>
    <name evidence="4" type="ORF">KSX_58650</name>
</gene>
<dbReference type="GO" id="GO:0015768">
    <property type="term" value="P:maltose transport"/>
    <property type="evidence" value="ECO:0007669"/>
    <property type="project" value="TreeGrafter"/>
</dbReference>
<keyword evidence="5" id="KW-1185">Reference proteome</keyword>
<dbReference type="CDD" id="cd14750">
    <property type="entry name" value="PBP2_TMBP"/>
    <property type="match status" value="1"/>
</dbReference>
<dbReference type="GO" id="GO:0042956">
    <property type="term" value="P:maltodextrin transmembrane transport"/>
    <property type="evidence" value="ECO:0007669"/>
    <property type="project" value="TreeGrafter"/>
</dbReference>
<sequence length="452" mass="49518">MLPEQRIALDDMLLKMRAGRLTRRSFLERTLTIGLTSSAAISLLEACGGNSNSSGGNGAATSLFWTSEPDPSNAYQTLVDTFNKTLGQQKGIYVTWHQGPAKTDELLIQYTTMLRARSASTDILSMDIVYPASFAASQWTVPISDTQWPASERAKYLSGPIQGCTYQGKLWAAPLYTDLGLLYYRKDVIPSKPTTWDDLTSAASAVSPSKVKYGYVWQGDQYEGLVCDFVEVLYGYHGSILDGNDPTKVTVNSPEAKQALARMVKWIGTISPLSVTTFQEEPTRNIWQNGDAAFMRNWPYAYALGNDSTQSKIANKFDITGLPYGGSGTVGHSAIGGWNLAINAFSKNADAAWEFIHYMLQNDAQKQLALQGSRASTLQSIYTDSEVLAKQPLFAKLGPILKNALPRPVSPKYSDVSEAIQQNIYQALKRQVSVDAALSNLETDLKHITATS</sequence>
<protein>
    <submittedName>
        <fullName evidence="4">Putative ABC transporter-binding protein</fullName>
    </submittedName>
</protein>
<dbReference type="Gene3D" id="3.40.190.10">
    <property type="entry name" value="Periplasmic binding protein-like II"/>
    <property type="match status" value="2"/>
</dbReference>
<dbReference type="GO" id="GO:0055052">
    <property type="term" value="C:ATP-binding cassette (ABC) transporter complex, substrate-binding subunit-containing"/>
    <property type="evidence" value="ECO:0007669"/>
    <property type="project" value="TreeGrafter"/>
</dbReference>
<evidence type="ECO:0000313" key="4">
    <source>
        <dbReference type="EMBL" id="GHO47702.1"/>
    </source>
</evidence>
<evidence type="ECO:0000256" key="3">
    <source>
        <dbReference type="ARBA" id="ARBA00022729"/>
    </source>
</evidence>
<dbReference type="PANTHER" id="PTHR30061:SF50">
    <property type="entry name" value="MALTOSE_MALTODEXTRIN-BINDING PERIPLASMIC PROTEIN"/>
    <property type="match status" value="1"/>
</dbReference>
<evidence type="ECO:0000256" key="2">
    <source>
        <dbReference type="ARBA" id="ARBA00022448"/>
    </source>
</evidence>
<dbReference type="InterPro" id="IPR006059">
    <property type="entry name" value="SBP"/>
</dbReference>
<evidence type="ECO:0000313" key="5">
    <source>
        <dbReference type="Proteomes" id="UP000612362"/>
    </source>
</evidence>
<reference evidence="4" key="1">
    <citation type="submission" date="2020-10" db="EMBL/GenBank/DDBJ databases">
        <title>Taxonomic study of unclassified bacteria belonging to the class Ktedonobacteria.</title>
        <authorList>
            <person name="Yabe S."/>
            <person name="Wang C.M."/>
            <person name="Zheng Y."/>
            <person name="Sakai Y."/>
            <person name="Cavaletti L."/>
            <person name="Monciardini P."/>
            <person name="Donadio S."/>
        </authorList>
    </citation>
    <scope>NUCLEOTIDE SEQUENCE</scope>
    <source>
        <strain evidence="4">SOSP1-1</strain>
    </source>
</reference>
<comment type="similarity">
    <text evidence="1">Belongs to the bacterial solute-binding protein 1 family.</text>
</comment>
<dbReference type="EMBL" id="BNJF01000003">
    <property type="protein sequence ID" value="GHO47702.1"/>
    <property type="molecule type" value="Genomic_DNA"/>
</dbReference>
<evidence type="ECO:0000256" key="1">
    <source>
        <dbReference type="ARBA" id="ARBA00008520"/>
    </source>
</evidence>
<accession>A0A8J3I0H6</accession>
<dbReference type="GO" id="GO:1901982">
    <property type="term" value="F:maltose binding"/>
    <property type="evidence" value="ECO:0007669"/>
    <property type="project" value="TreeGrafter"/>
</dbReference>
<dbReference type="SUPFAM" id="SSF53850">
    <property type="entry name" value="Periplasmic binding protein-like II"/>
    <property type="match status" value="1"/>
</dbReference>
<keyword evidence="3" id="KW-0732">Signal</keyword>
<keyword evidence="2" id="KW-0813">Transport</keyword>
<proteinExistence type="inferred from homology"/>
<dbReference type="AlphaFoldDB" id="A0A8J3I0H6"/>